<dbReference type="GO" id="GO:0006412">
    <property type="term" value="P:translation"/>
    <property type="evidence" value="ECO:0007669"/>
    <property type="project" value="InterPro"/>
</dbReference>
<keyword evidence="1 3" id="KW-0689">Ribosomal protein</keyword>
<dbReference type="PANTHER" id="PTHR12650:SF37">
    <property type="entry name" value="40S RIBOSOMAL PROTEIN S30-RELATED"/>
    <property type="match status" value="1"/>
</dbReference>
<name>A0A8C8WE63_PANLE</name>
<dbReference type="PANTHER" id="PTHR12650">
    <property type="entry name" value="40S RIBOSOMAL PROTEIN S30/UBIQUITIN-LIKE PROTEIN FUBI"/>
    <property type="match status" value="1"/>
</dbReference>
<dbReference type="InterPro" id="IPR006846">
    <property type="entry name" value="Ribosomal_eS30"/>
</dbReference>
<proteinExistence type="inferred from homology"/>
<protein>
    <recommendedName>
        <fullName evidence="3">40S ribosomal protein S30</fullName>
    </recommendedName>
</protein>
<evidence type="ECO:0000256" key="4">
    <source>
        <dbReference type="SAM" id="MobiDB-lite"/>
    </source>
</evidence>
<evidence type="ECO:0000313" key="5">
    <source>
        <dbReference type="Ensembl" id="ENSPLOP00000002528.1"/>
    </source>
</evidence>
<dbReference type="Ensembl" id="ENSPLOT00000002761.1">
    <property type="protein sequence ID" value="ENSPLOP00000002528.1"/>
    <property type="gene ID" value="ENSPLOG00000001827.1"/>
</dbReference>
<reference evidence="5" key="2">
    <citation type="submission" date="2025-08" db="UniProtKB">
        <authorList>
            <consortium name="Ensembl"/>
        </authorList>
    </citation>
    <scope>IDENTIFICATION</scope>
</reference>
<feature type="region of interest" description="Disordered" evidence="4">
    <location>
        <begin position="1"/>
        <end position="37"/>
    </location>
</feature>
<accession>A0A8C8WE63</accession>
<dbReference type="Pfam" id="PF04758">
    <property type="entry name" value="Ribosomal_S30"/>
    <property type="match status" value="1"/>
</dbReference>
<keyword evidence="2 3" id="KW-0687">Ribonucleoprotein</keyword>
<dbReference type="OMA" id="YNTQNVP"/>
<sequence>MLKGKVHGSPACARKIREQTPKVAKQEKKKTTTGQAKQQMQYNQCFVNAVPTFGKKKAPVPTLKSIVILAFPNKDT</sequence>
<organism evidence="5 6">
    <name type="scientific">Panthera leo</name>
    <name type="common">Lion</name>
    <dbReference type="NCBI Taxonomy" id="9689"/>
    <lineage>
        <taxon>Eukaryota</taxon>
        <taxon>Metazoa</taxon>
        <taxon>Chordata</taxon>
        <taxon>Craniata</taxon>
        <taxon>Vertebrata</taxon>
        <taxon>Euteleostomi</taxon>
        <taxon>Mammalia</taxon>
        <taxon>Eutheria</taxon>
        <taxon>Laurasiatheria</taxon>
        <taxon>Carnivora</taxon>
        <taxon>Feliformia</taxon>
        <taxon>Felidae</taxon>
        <taxon>Pantherinae</taxon>
        <taxon>Panthera</taxon>
    </lineage>
</organism>
<evidence type="ECO:0000256" key="3">
    <source>
        <dbReference type="RuleBase" id="RU364011"/>
    </source>
</evidence>
<dbReference type="Proteomes" id="UP000694399">
    <property type="component" value="Chromosome B1"/>
</dbReference>
<keyword evidence="6" id="KW-1185">Reference proteome</keyword>
<dbReference type="GO" id="GO:0003735">
    <property type="term" value="F:structural constituent of ribosome"/>
    <property type="evidence" value="ECO:0007669"/>
    <property type="project" value="UniProtKB-UniRule"/>
</dbReference>
<dbReference type="GO" id="GO:0022627">
    <property type="term" value="C:cytosolic small ribosomal subunit"/>
    <property type="evidence" value="ECO:0007669"/>
    <property type="project" value="TreeGrafter"/>
</dbReference>
<reference evidence="5" key="3">
    <citation type="submission" date="2025-09" db="UniProtKB">
        <authorList>
            <consortium name="Ensembl"/>
        </authorList>
    </citation>
    <scope>IDENTIFICATION</scope>
</reference>
<dbReference type="GeneTree" id="ENSGT01040000240876"/>
<dbReference type="AlphaFoldDB" id="A0A8C8WE63"/>
<evidence type="ECO:0000313" key="6">
    <source>
        <dbReference type="Proteomes" id="UP000694399"/>
    </source>
</evidence>
<evidence type="ECO:0000256" key="2">
    <source>
        <dbReference type="ARBA" id="ARBA00023274"/>
    </source>
</evidence>
<reference evidence="5" key="1">
    <citation type="journal article" date="2019" name="bioRxiv">
        <title>Long live the king: chromosome-level assembly of the lion (Panthera leo) using linked-read, Hi-C, and long read data.</title>
        <authorList>
            <person name="Armstrong E.E."/>
            <person name="Taylor R.W."/>
            <person name="Miller D.E."/>
            <person name="Kaelin C."/>
            <person name="Barsh G."/>
            <person name="Hadly E.A."/>
            <person name="Petrov D."/>
        </authorList>
    </citation>
    <scope>NUCLEOTIDE SEQUENCE [LARGE SCALE GENOMIC DNA]</scope>
</reference>
<evidence type="ECO:0000256" key="1">
    <source>
        <dbReference type="ARBA" id="ARBA00022980"/>
    </source>
</evidence>
<comment type="similarity">
    <text evidence="3">Belongs to the eukaryotic ribosomal protein eS30 family.</text>
</comment>
<feature type="compositionally biased region" description="Basic and acidic residues" evidence="4">
    <location>
        <begin position="15"/>
        <end position="30"/>
    </location>
</feature>